<protein>
    <recommendedName>
        <fullName evidence="5">DUF2304 domain-containing protein</fullName>
    </recommendedName>
</protein>
<dbReference type="RefSeq" id="WP_184452136.1">
    <property type="nucleotide sequence ID" value="NZ_JACHMK010000001.1"/>
</dbReference>
<dbReference type="Pfam" id="PF10066">
    <property type="entry name" value="DUF2304"/>
    <property type="match status" value="1"/>
</dbReference>
<organism evidence="3 4">
    <name type="scientific">Schaalia hyovaginalis</name>
    <dbReference type="NCBI Taxonomy" id="29316"/>
    <lineage>
        <taxon>Bacteria</taxon>
        <taxon>Bacillati</taxon>
        <taxon>Actinomycetota</taxon>
        <taxon>Actinomycetes</taxon>
        <taxon>Actinomycetales</taxon>
        <taxon>Actinomycetaceae</taxon>
        <taxon>Schaalia</taxon>
    </lineage>
</organism>
<feature type="transmembrane region" description="Helical" evidence="2">
    <location>
        <begin position="66"/>
        <end position="86"/>
    </location>
</feature>
<keyword evidence="1" id="KW-0175">Coiled coil</keyword>
<dbReference type="AlphaFoldDB" id="A0A923E1K6"/>
<evidence type="ECO:0000256" key="1">
    <source>
        <dbReference type="SAM" id="Coils"/>
    </source>
</evidence>
<keyword evidence="4" id="KW-1185">Reference proteome</keyword>
<dbReference type="InterPro" id="IPR019277">
    <property type="entry name" value="DUF2304"/>
</dbReference>
<evidence type="ECO:0000313" key="4">
    <source>
        <dbReference type="Proteomes" id="UP000617426"/>
    </source>
</evidence>
<evidence type="ECO:0000313" key="3">
    <source>
        <dbReference type="EMBL" id="MBB6334273.1"/>
    </source>
</evidence>
<dbReference type="Proteomes" id="UP000617426">
    <property type="component" value="Unassembled WGS sequence"/>
</dbReference>
<feature type="transmembrane region" description="Helical" evidence="2">
    <location>
        <begin position="6"/>
        <end position="23"/>
    </location>
</feature>
<feature type="transmembrane region" description="Helical" evidence="2">
    <location>
        <begin position="35"/>
        <end position="60"/>
    </location>
</feature>
<sequence>MSSTYWLGVLFGLIVLVAVFLRMRNSGMKERYATWWIVIAIGVAALSIFPGSLKAIASLIGVQVPLNLALVIAATVLLLLTLRLSVDLSRGTEERRRLAEELALTNNRVEGLTARLSRLEDEQR</sequence>
<name>A0A923E1K6_9ACTO</name>
<gene>
    <name evidence="3" type="ORF">HD592_000838</name>
</gene>
<comment type="caution">
    <text evidence="3">The sequence shown here is derived from an EMBL/GenBank/DDBJ whole genome shotgun (WGS) entry which is preliminary data.</text>
</comment>
<reference evidence="3" key="1">
    <citation type="submission" date="2020-08" db="EMBL/GenBank/DDBJ databases">
        <title>Sequencing the genomes of 1000 actinobacteria strains.</title>
        <authorList>
            <person name="Klenk H.-P."/>
        </authorList>
    </citation>
    <scope>NUCLEOTIDE SEQUENCE</scope>
    <source>
        <strain evidence="3">DSM 10695</strain>
    </source>
</reference>
<keyword evidence="2" id="KW-1133">Transmembrane helix</keyword>
<feature type="coiled-coil region" evidence="1">
    <location>
        <begin position="95"/>
        <end position="122"/>
    </location>
</feature>
<evidence type="ECO:0000256" key="2">
    <source>
        <dbReference type="SAM" id="Phobius"/>
    </source>
</evidence>
<proteinExistence type="predicted"/>
<accession>A0A923E1K6</accession>
<evidence type="ECO:0008006" key="5">
    <source>
        <dbReference type="Google" id="ProtNLM"/>
    </source>
</evidence>
<keyword evidence="2" id="KW-0812">Transmembrane</keyword>
<keyword evidence="2" id="KW-0472">Membrane</keyword>
<dbReference type="EMBL" id="JACHMK010000001">
    <property type="protein sequence ID" value="MBB6334273.1"/>
    <property type="molecule type" value="Genomic_DNA"/>
</dbReference>